<evidence type="ECO:0000256" key="8">
    <source>
        <dbReference type="SAM" id="MobiDB-lite"/>
    </source>
</evidence>
<feature type="region of interest" description="Disordered" evidence="8">
    <location>
        <begin position="1"/>
        <end position="36"/>
    </location>
</feature>
<feature type="transmembrane region" description="Helical" evidence="9">
    <location>
        <begin position="194"/>
        <end position="210"/>
    </location>
</feature>
<keyword evidence="7 9" id="KW-0472">Membrane</keyword>
<evidence type="ECO:0000313" key="10">
    <source>
        <dbReference type="EMBL" id="AIF40503.1"/>
    </source>
</evidence>
<dbReference type="PANTHER" id="PTHR34979:SF1">
    <property type="entry name" value="INNER MEMBRANE PROTEIN YGAZ"/>
    <property type="match status" value="1"/>
</dbReference>
<keyword evidence="3" id="KW-0813">Transport</keyword>
<keyword evidence="6 9" id="KW-1133">Transmembrane helix</keyword>
<evidence type="ECO:0000256" key="1">
    <source>
        <dbReference type="ARBA" id="ARBA00004651"/>
    </source>
</evidence>
<dbReference type="Pfam" id="PF03591">
    <property type="entry name" value="AzlC"/>
    <property type="match status" value="1"/>
</dbReference>
<name>A0A075JK90_9MICO</name>
<evidence type="ECO:0000256" key="2">
    <source>
        <dbReference type="ARBA" id="ARBA00010735"/>
    </source>
</evidence>
<accession>A0A075JK90</accession>
<evidence type="ECO:0000256" key="6">
    <source>
        <dbReference type="ARBA" id="ARBA00022989"/>
    </source>
</evidence>
<dbReference type="OrthoDB" id="5195391at2"/>
<dbReference type="EMBL" id="CP008889">
    <property type="protein sequence ID" value="AIF40503.1"/>
    <property type="molecule type" value="Genomic_DNA"/>
</dbReference>
<dbReference type="GeneID" id="41840659"/>
<dbReference type="HOGENOM" id="CLU_065777_0_0_11"/>
<comment type="subcellular location">
    <subcellularLocation>
        <location evidence="1">Cell membrane</location>
        <topology evidence="1">Multi-pass membrane protein</topology>
    </subcellularLocation>
</comment>
<evidence type="ECO:0000313" key="11">
    <source>
        <dbReference type="Proteomes" id="UP000027986"/>
    </source>
</evidence>
<dbReference type="GO" id="GO:0005886">
    <property type="term" value="C:plasma membrane"/>
    <property type="evidence" value="ECO:0007669"/>
    <property type="project" value="UniProtKB-SubCell"/>
</dbReference>
<comment type="similarity">
    <text evidence="2">Belongs to the AzlC family.</text>
</comment>
<reference evidence="10 11" key="1">
    <citation type="submission" date="2014-07" db="EMBL/GenBank/DDBJ databases">
        <title>Genome Sequencing of Dermacoccus nishinomiyaensis.</title>
        <authorList>
            <person name="Hong K.W."/>
            <person name="Chan K.G."/>
        </authorList>
    </citation>
    <scope>NUCLEOTIDE SEQUENCE [LARGE SCALE GENOMIC DNA]</scope>
    <source>
        <strain evidence="10 11">M25</strain>
    </source>
</reference>
<feature type="region of interest" description="Disordered" evidence="8">
    <location>
        <begin position="260"/>
        <end position="302"/>
    </location>
</feature>
<organism evidence="10 11">
    <name type="scientific">Dermacoccus nishinomiyaensis</name>
    <dbReference type="NCBI Taxonomy" id="1274"/>
    <lineage>
        <taxon>Bacteria</taxon>
        <taxon>Bacillati</taxon>
        <taxon>Actinomycetota</taxon>
        <taxon>Actinomycetes</taxon>
        <taxon>Micrococcales</taxon>
        <taxon>Dermacoccaceae</taxon>
        <taxon>Dermacoccus</taxon>
    </lineage>
</organism>
<keyword evidence="11" id="KW-1185">Reference proteome</keyword>
<feature type="transmembrane region" description="Helical" evidence="9">
    <location>
        <begin position="222"/>
        <end position="255"/>
    </location>
</feature>
<feature type="compositionally biased region" description="Low complexity" evidence="8">
    <location>
        <begin position="280"/>
        <end position="296"/>
    </location>
</feature>
<dbReference type="RefSeq" id="WP_038567633.1">
    <property type="nucleotide sequence ID" value="NZ_CP008889.1"/>
</dbReference>
<evidence type="ECO:0000256" key="9">
    <source>
        <dbReference type="SAM" id="Phobius"/>
    </source>
</evidence>
<dbReference type="GO" id="GO:1903785">
    <property type="term" value="P:L-valine transmembrane transport"/>
    <property type="evidence" value="ECO:0007669"/>
    <property type="project" value="TreeGrafter"/>
</dbReference>
<dbReference type="PANTHER" id="PTHR34979">
    <property type="entry name" value="INNER MEMBRANE PROTEIN YGAZ"/>
    <property type="match status" value="1"/>
</dbReference>
<feature type="transmembrane region" description="Helical" evidence="9">
    <location>
        <begin position="92"/>
        <end position="115"/>
    </location>
</feature>
<evidence type="ECO:0000256" key="5">
    <source>
        <dbReference type="ARBA" id="ARBA00022692"/>
    </source>
</evidence>
<keyword evidence="5 9" id="KW-0812">Transmembrane</keyword>
<proteinExistence type="inferred from homology"/>
<keyword evidence="4" id="KW-1003">Cell membrane</keyword>
<feature type="compositionally biased region" description="Basic and acidic residues" evidence="8">
    <location>
        <begin position="26"/>
        <end position="36"/>
    </location>
</feature>
<evidence type="ECO:0000256" key="7">
    <source>
        <dbReference type="ARBA" id="ARBA00023136"/>
    </source>
</evidence>
<dbReference type="InterPro" id="IPR011606">
    <property type="entry name" value="Brnchd-chn_aa_trnsp_permease"/>
</dbReference>
<evidence type="ECO:0000256" key="3">
    <source>
        <dbReference type="ARBA" id="ARBA00022448"/>
    </source>
</evidence>
<dbReference type="KEGG" id="dni:HX89_05600"/>
<evidence type="ECO:0000256" key="4">
    <source>
        <dbReference type="ARBA" id="ARBA00022475"/>
    </source>
</evidence>
<feature type="transmembrane region" description="Helical" evidence="9">
    <location>
        <begin position="52"/>
        <end position="72"/>
    </location>
</feature>
<dbReference type="eggNOG" id="COG1296">
    <property type="taxonomic scope" value="Bacteria"/>
</dbReference>
<dbReference type="AlphaFoldDB" id="A0A075JK90"/>
<dbReference type="Proteomes" id="UP000027986">
    <property type="component" value="Chromosome"/>
</dbReference>
<feature type="transmembrane region" description="Helical" evidence="9">
    <location>
        <begin position="163"/>
        <end position="188"/>
    </location>
</feature>
<protein>
    <submittedName>
        <fullName evidence="10">AzlC family protein</fullName>
    </submittedName>
</protein>
<sequence>MSDARHETSGGDAPVDVRHHRTAHTPGDHSDHDHPDALHEDAAAVKKDSVSLAIATGVYGVSFGALAIAAGLTTWQTMALSLLLFSGGSQFAVVGVLGGGGSGASAVATSSLLGVRNGIYGLQINQFLRPRGLRRLLAAQVTIDESAAMSVGRPTEQLSRTGFWWTGLGVYVMWNTMTFVGTVAGNAMGDPKKYGLDAAAVGAFMALLWPRLGTLQGKVTAALAACIALGLSPLTHAGVPVLATVVAAVVVGWWYSTRHDSPSADGEPSADIPGVETSRADAPGDGTTPGGPSDAGRIGSTT</sequence>
<gene>
    <name evidence="10" type="ORF">HX89_05600</name>
</gene>